<feature type="region of interest" description="Disordered" evidence="1">
    <location>
        <begin position="206"/>
        <end position="280"/>
    </location>
</feature>
<dbReference type="Proteomes" id="UP000065807">
    <property type="component" value="Chromosome"/>
</dbReference>
<evidence type="ECO:0008006" key="4">
    <source>
        <dbReference type="Google" id="ProtNLM"/>
    </source>
</evidence>
<keyword evidence="3" id="KW-1185">Reference proteome</keyword>
<feature type="compositionally biased region" description="Basic and acidic residues" evidence="1">
    <location>
        <begin position="238"/>
        <end position="248"/>
    </location>
</feature>
<dbReference type="KEGG" id="lpil:LIP_0432"/>
<gene>
    <name evidence="2" type="ORF">LIP_0432</name>
</gene>
<dbReference type="SUPFAM" id="SSF52833">
    <property type="entry name" value="Thioredoxin-like"/>
    <property type="match status" value="1"/>
</dbReference>
<feature type="compositionally biased region" description="Gly residues" evidence="1">
    <location>
        <begin position="249"/>
        <end position="262"/>
    </location>
</feature>
<organism evidence="2 3">
    <name type="scientific">Limnochorda pilosa</name>
    <dbReference type="NCBI Taxonomy" id="1555112"/>
    <lineage>
        <taxon>Bacteria</taxon>
        <taxon>Bacillati</taxon>
        <taxon>Bacillota</taxon>
        <taxon>Limnochordia</taxon>
        <taxon>Limnochordales</taxon>
        <taxon>Limnochordaceae</taxon>
        <taxon>Limnochorda</taxon>
    </lineage>
</organism>
<evidence type="ECO:0000313" key="3">
    <source>
        <dbReference type="Proteomes" id="UP000065807"/>
    </source>
</evidence>
<accession>A0A0K2SHJ0</accession>
<reference evidence="3" key="1">
    <citation type="submission" date="2015-07" db="EMBL/GenBank/DDBJ databases">
        <title>Complete genome sequence and phylogenetic analysis of Limnochorda pilosa.</title>
        <authorList>
            <person name="Watanabe M."/>
            <person name="Kojima H."/>
            <person name="Fukui M."/>
        </authorList>
    </citation>
    <scope>NUCLEOTIDE SEQUENCE [LARGE SCALE GENOMIC DNA]</scope>
    <source>
        <strain evidence="3">HC45</strain>
    </source>
</reference>
<reference evidence="3" key="2">
    <citation type="journal article" date="2016" name="Int. J. Syst. Evol. Microbiol.">
        <title>Complete genome sequence and cell structure of Limnochorda pilosa, a Gram-negative spore-former within the phylum Firmicutes.</title>
        <authorList>
            <person name="Watanabe M."/>
            <person name="Kojima H."/>
            <person name="Fukui M."/>
        </authorList>
    </citation>
    <scope>NUCLEOTIDE SEQUENCE [LARGE SCALE GENOMIC DNA]</scope>
    <source>
        <strain evidence="3">HC45</strain>
    </source>
</reference>
<dbReference type="AlphaFoldDB" id="A0A0K2SHJ0"/>
<dbReference type="EMBL" id="AP014924">
    <property type="protein sequence ID" value="BAS26289.1"/>
    <property type="molecule type" value="Genomic_DNA"/>
</dbReference>
<proteinExistence type="predicted"/>
<name>A0A0K2SHJ0_LIMPI</name>
<dbReference type="Gene3D" id="3.40.30.10">
    <property type="entry name" value="Glutaredoxin"/>
    <property type="match status" value="1"/>
</dbReference>
<dbReference type="CDD" id="cd02980">
    <property type="entry name" value="TRX_Fd_family"/>
    <property type="match status" value="1"/>
</dbReference>
<sequence>MTTSRREGSLLQTPPPASGLQVALPEFFVGSGTCGRAAGADRIPALLREELAVRGQEAVVKQVGCIGMCRWEPIVDVRLPGGPRLSFGPCDERNLKRILHEYVDHGIVPGDLLLGVVTDGSEGKGANFEAPIQPSADEPAFPGRPPLLREHPMMRLQKRMVLQDCGLIDPESLEVQGSASEWPPAELVTTGGAGHVVPSVHRAMSRPVGGEANARPDQDGEARGGAGKQHQRSGAQAEGDRAPRRGAGDRAGGWLHAGGRGARGASHPARHAAQVIGTRRQRVAIASRGAATHGGLPSECY</sequence>
<protein>
    <recommendedName>
        <fullName evidence="4">(2Fe-2S) ferredoxin domain-containing protein</fullName>
    </recommendedName>
</protein>
<dbReference type="STRING" id="1555112.LIP_0432"/>
<feature type="compositionally biased region" description="Low complexity" evidence="1">
    <location>
        <begin position="263"/>
        <end position="273"/>
    </location>
</feature>
<evidence type="ECO:0000313" key="2">
    <source>
        <dbReference type="EMBL" id="BAS26289.1"/>
    </source>
</evidence>
<evidence type="ECO:0000256" key="1">
    <source>
        <dbReference type="SAM" id="MobiDB-lite"/>
    </source>
</evidence>
<dbReference type="InterPro" id="IPR036249">
    <property type="entry name" value="Thioredoxin-like_sf"/>
</dbReference>